<dbReference type="InterPro" id="IPR049756">
    <property type="entry name" value="PlcA-like_dom"/>
</dbReference>
<organism evidence="2 3">
    <name type="scientific">Pocillopora meandrina</name>
    <dbReference type="NCBI Taxonomy" id="46732"/>
    <lineage>
        <taxon>Eukaryota</taxon>
        <taxon>Metazoa</taxon>
        <taxon>Cnidaria</taxon>
        <taxon>Anthozoa</taxon>
        <taxon>Hexacorallia</taxon>
        <taxon>Scleractinia</taxon>
        <taxon>Astrocoeniina</taxon>
        <taxon>Pocilloporidae</taxon>
        <taxon>Pocillopora</taxon>
    </lineage>
</organism>
<evidence type="ECO:0000313" key="3">
    <source>
        <dbReference type="Proteomes" id="UP001159428"/>
    </source>
</evidence>
<dbReference type="Proteomes" id="UP001159428">
    <property type="component" value="Unassembled WGS sequence"/>
</dbReference>
<evidence type="ECO:0000256" key="1">
    <source>
        <dbReference type="SAM" id="MobiDB-lite"/>
    </source>
</evidence>
<accession>A0AAU9VJG6</accession>
<evidence type="ECO:0008006" key="4">
    <source>
        <dbReference type="Google" id="ProtNLM"/>
    </source>
</evidence>
<protein>
    <recommendedName>
        <fullName evidence="4">Phospholipase</fullName>
    </recommendedName>
</protein>
<keyword evidence="3" id="KW-1185">Reference proteome</keyword>
<comment type="caution">
    <text evidence="2">The sequence shown here is derived from an EMBL/GenBank/DDBJ whole genome shotgun (WGS) entry which is preliminary data.</text>
</comment>
<feature type="region of interest" description="Disordered" evidence="1">
    <location>
        <begin position="1"/>
        <end position="21"/>
    </location>
</feature>
<proteinExistence type="predicted"/>
<name>A0AAU9VJG6_9CNID</name>
<feature type="compositionally biased region" description="Basic and acidic residues" evidence="1">
    <location>
        <begin position="1"/>
        <end position="15"/>
    </location>
</feature>
<gene>
    <name evidence="2" type="ORF">PMEA_00000660</name>
</gene>
<dbReference type="EMBL" id="CALNXJ010000001">
    <property type="protein sequence ID" value="CAH3031050.1"/>
    <property type="molecule type" value="Genomic_DNA"/>
</dbReference>
<reference evidence="2 3" key="1">
    <citation type="submission" date="2022-05" db="EMBL/GenBank/DDBJ databases">
        <authorList>
            <consortium name="Genoscope - CEA"/>
            <person name="William W."/>
        </authorList>
    </citation>
    <scope>NUCLEOTIDE SEQUENCE [LARGE SCALE GENOMIC DNA]</scope>
</reference>
<evidence type="ECO:0000313" key="2">
    <source>
        <dbReference type="EMBL" id="CAH3031050.1"/>
    </source>
</evidence>
<dbReference type="CDD" id="cd22893">
    <property type="entry name" value="PlcA-like"/>
    <property type="match status" value="1"/>
</dbReference>
<sequence length="432" mass="48803">MSRNLAEEQYERPPDNIRNSGIEKSIDGYASCVTLQQRSGIGKEINLIFSKRQQDEIIRTARPDEPVRFNTDEHSGIGGQILLPFLPLWMLGFASPEHVDIAKRAQPEKEEDRQLILPNGIKIKFEHIVALGGDFYGIPKAPIIDPFDEEDVGRCKRFMAAFNTMARAPDDEVEELRMLIAIADKDTDFRKQDEITGGIWIGGVPVKPGRMLKLAMNNHDHFLPHARSAYLTGHQVALGKAREASQANTEDEKTKLLHEAYAMEAFACHFLTDTFASGHIRTPRAELGKATNLHVDGHYLSKCMHDEDGQFGLRVTNVRGDKWIAYGDGMLHKSEDNFKYVVEATQKSVNQVYEAYQDPNKVIDTAEVTDIIPLVDYEEKNNYPLFRVKPDGKLHRRSNINNLQDANTISNWWGPSTATMLSVQYKPKNSAI</sequence>
<dbReference type="AlphaFoldDB" id="A0AAU9VJG6"/>